<dbReference type="Gene3D" id="3.10.100.10">
    <property type="entry name" value="Mannose-Binding Protein A, subunit A"/>
    <property type="match status" value="1"/>
</dbReference>
<dbReference type="SUPFAM" id="SSF56436">
    <property type="entry name" value="C-type lectin-like"/>
    <property type="match status" value="1"/>
</dbReference>
<dbReference type="Proteomes" id="UP000887564">
    <property type="component" value="Unplaced"/>
</dbReference>
<reference evidence="2" key="1">
    <citation type="submission" date="2022-11" db="UniProtKB">
        <authorList>
            <consortium name="WormBaseParasite"/>
        </authorList>
    </citation>
    <scope>IDENTIFICATION</scope>
</reference>
<evidence type="ECO:0000313" key="2">
    <source>
        <dbReference type="WBParaSite" id="PEQ_0000398501-mRNA-1"/>
    </source>
</evidence>
<keyword evidence="1" id="KW-1185">Reference proteome</keyword>
<evidence type="ECO:0000313" key="1">
    <source>
        <dbReference type="Proteomes" id="UP000887564"/>
    </source>
</evidence>
<dbReference type="InterPro" id="IPR016186">
    <property type="entry name" value="C-type_lectin-like/link_sf"/>
</dbReference>
<dbReference type="WBParaSite" id="PEQ_0000398501-mRNA-1">
    <property type="protein sequence ID" value="PEQ_0000398501-mRNA-1"/>
    <property type="gene ID" value="PEQ_0000398501"/>
</dbReference>
<accession>A0A914RCH4</accession>
<protein>
    <submittedName>
        <fullName evidence="2">C-type lectin domain-containing protein</fullName>
    </submittedName>
</protein>
<dbReference type="InterPro" id="IPR016187">
    <property type="entry name" value="CTDL_fold"/>
</dbReference>
<organism evidence="1 2">
    <name type="scientific">Parascaris equorum</name>
    <name type="common">Equine roundworm</name>
    <dbReference type="NCBI Taxonomy" id="6256"/>
    <lineage>
        <taxon>Eukaryota</taxon>
        <taxon>Metazoa</taxon>
        <taxon>Ecdysozoa</taxon>
        <taxon>Nematoda</taxon>
        <taxon>Chromadorea</taxon>
        <taxon>Rhabditida</taxon>
        <taxon>Spirurina</taxon>
        <taxon>Ascaridomorpha</taxon>
        <taxon>Ascaridoidea</taxon>
        <taxon>Ascarididae</taxon>
        <taxon>Parascaris</taxon>
    </lineage>
</organism>
<name>A0A914RCH4_PAREQ</name>
<sequence length="128" mass="14091">ELPSGNETDANYIVSEVDVQCAEGWDRFGAKCFRVYVAERSWPQALVLCSSVLSVLHPIKESIVAQRTEDDDALFLWSDGNAVSRYVGFWLSGQPDYRTGTCAKYPLSSAKSIVGPSGLLRSMSDVNH</sequence>
<dbReference type="AlphaFoldDB" id="A0A914RCH4"/>
<proteinExistence type="predicted"/>